<keyword evidence="1" id="KW-0472">Membrane</keyword>
<gene>
    <name evidence="2" type="ORF">CBF27_03385</name>
</gene>
<evidence type="ECO:0000313" key="2">
    <source>
        <dbReference type="EMBL" id="RSU13957.1"/>
    </source>
</evidence>
<dbReference type="EMBL" id="NGKC01000002">
    <property type="protein sequence ID" value="RSU13957.1"/>
    <property type="molecule type" value="Genomic_DNA"/>
</dbReference>
<dbReference type="RefSeq" id="WP_126812430.1">
    <property type="nucleotide sequence ID" value="NZ_NGKC01000002.1"/>
</dbReference>
<accession>A0A430B0T3</accession>
<keyword evidence="3" id="KW-1185">Reference proteome</keyword>
<proteinExistence type="predicted"/>
<keyword evidence="1" id="KW-0812">Transmembrane</keyword>
<keyword evidence="1" id="KW-1133">Transmembrane helix</keyword>
<reference evidence="2 3" key="1">
    <citation type="submission" date="2017-05" db="EMBL/GenBank/DDBJ databases">
        <title>Vagococcus spp. assemblies.</title>
        <authorList>
            <person name="Gulvik C.A."/>
        </authorList>
    </citation>
    <scope>NUCLEOTIDE SEQUENCE [LARGE SCALE GENOMIC DNA]</scope>
    <source>
        <strain evidence="2 3">LMG 24798</strain>
    </source>
</reference>
<evidence type="ECO:0000313" key="3">
    <source>
        <dbReference type="Proteomes" id="UP000286773"/>
    </source>
</evidence>
<dbReference type="Proteomes" id="UP000286773">
    <property type="component" value="Unassembled WGS sequence"/>
</dbReference>
<protein>
    <submittedName>
        <fullName evidence="2">Oxaloacetate decarboxylase, gamma chain family protein</fullName>
    </submittedName>
</protein>
<feature type="transmembrane region" description="Helical" evidence="1">
    <location>
        <begin position="14"/>
        <end position="37"/>
    </location>
</feature>
<comment type="caution">
    <text evidence="2">The sequence shown here is derived from an EMBL/GenBank/DDBJ whole genome shotgun (WGS) entry which is preliminary data.</text>
</comment>
<organism evidence="2 3">
    <name type="scientific">Vagococcus acidifermentans</name>
    <dbReference type="NCBI Taxonomy" id="564710"/>
    <lineage>
        <taxon>Bacteria</taxon>
        <taxon>Bacillati</taxon>
        <taxon>Bacillota</taxon>
        <taxon>Bacilli</taxon>
        <taxon>Lactobacillales</taxon>
        <taxon>Enterococcaceae</taxon>
        <taxon>Vagococcus</taxon>
    </lineage>
</organism>
<name>A0A430B0T3_9ENTE</name>
<dbReference type="AlphaFoldDB" id="A0A430B0T3"/>
<sequence>MSIDVNALRVALELMVFGMGGVFLVLFLLYLVSIILLKIFPGKKETN</sequence>
<dbReference type="NCBIfam" id="NF040909">
    <property type="entry name" value="OadG_rel_small"/>
    <property type="match status" value="1"/>
</dbReference>
<evidence type="ECO:0000256" key="1">
    <source>
        <dbReference type="SAM" id="Phobius"/>
    </source>
</evidence>